<accession>A0ABW8VH28</accession>
<organism evidence="1 2">
    <name type="scientific">Azospirillum argentinense</name>
    <dbReference type="NCBI Taxonomy" id="2970906"/>
    <lineage>
        <taxon>Bacteria</taxon>
        <taxon>Pseudomonadati</taxon>
        <taxon>Pseudomonadota</taxon>
        <taxon>Alphaproteobacteria</taxon>
        <taxon>Rhodospirillales</taxon>
        <taxon>Azospirillaceae</taxon>
        <taxon>Azospirillum</taxon>
    </lineage>
</organism>
<gene>
    <name evidence="1" type="ORF">ACJ41P_31770</name>
</gene>
<dbReference type="Proteomes" id="UP001628281">
    <property type="component" value="Unassembled WGS sequence"/>
</dbReference>
<proteinExistence type="predicted"/>
<protein>
    <submittedName>
        <fullName evidence="1">Uncharacterized protein</fullName>
    </submittedName>
</protein>
<keyword evidence="2" id="KW-1185">Reference proteome</keyword>
<sequence length="286" mass="31034">MAHEAMIAGKNAALKATLDPAGWMPAASVDLIREPDGVRARSAAPGVEGAPVPLRGTWNDPELVSFAALYDTNLDQVDTHELRFYADTARSELLWTSGRVPVIQPPLDPADLEFEDERKFAGGLYPDDWLAWPANVYLFPPGIYAQSFEWLLWGNGLRPDGQPAGGVEVDFLWLGEGVFFTLQEDTGVELDTGASSRREGNRMIVEPGQQGRTASLPLAFVKPGLVDRITTLVRAAGGTAPLAWVPDRDDPATSFLYGFLGRAAKMGRRWPAGGWASSNLDLEEIG</sequence>
<name>A0ABW8VH28_9PROT</name>
<dbReference type="EMBL" id="JBJLSN010000096">
    <property type="protein sequence ID" value="MFL7905744.1"/>
    <property type="molecule type" value="Genomic_DNA"/>
</dbReference>
<reference evidence="1 2" key="1">
    <citation type="submission" date="2024-11" db="EMBL/GenBank/DDBJ databases">
        <title>Draft genome sequences of two bacteria associated to sugarcane roots in Colombia.</title>
        <authorList>
            <person name="Pardo-Diaz S."/>
            <person name="Masmela-Mendoza J."/>
            <person name="Delgadillo-Duran P."/>
            <person name="Bautista E.J."/>
            <person name="Rojas-Tapias D.F."/>
        </authorList>
    </citation>
    <scope>NUCLEOTIDE SEQUENCE [LARGE SCALE GENOMIC DNA]</scope>
    <source>
        <strain evidence="1 2">Ap18</strain>
    </source>
</reference>
<evidence type="ECO:0000313" key="2">
    <source>
        <dbReference type="Proteomes" id="UP001628281"/>
    </source>
</evidence>
<evidence type="ECO:0000313" key="1">
    <source>
        <dbReference type="EMBL" id="MFL7905744.1"/>
    </source>
</evidence>
<dbReference type="RefSeq" id="WP_201041859.1">
    <property type="nucleotide sequence ID" value="NZ_JBJLSN010000096.1"/>
</dbReference>
<comment type="caution">
    <text evidence="1">The sequence shown here is derived from an EMBL/GenBank/DDBJ whole genome shotgun (WGS) entry which is preliminary data.</text>
</comment>